<dbReference type="Pfam" id="PF12282">
    <property type="entry name" value="GAF_PdtaS"/>
    <property type="match status" value="1"/>
</dbReference>
<comment type="caution">
    <text evidence="9">The sequence shown here is derived from an EMBL/GenBank/DDBJ whole genome shotgun (WGS) entry which is preliminary data.</text>
</comment>
<evidence type="ECO:0000256" key="6">
    <source>
        <dbReference type="ARBA" id="ARBA00022777"/>
    </source>
</evidence>
<evidence type="ECO:0000313" key="9">
    <source>
        <dbReference type="EMBL" id="MBD3688919.1"/>
    </source>
</evidence>
<dbReference type="Gene3D" id="3.30.565.10">
    <property type="entry name" value="Histidine kinase-like ATPase, C-terminal domain"/>
    <property type="match status" value="1"/>
</dbReference>
<dbReference type="EMBL" id="JACRUO010000001">
    <property type="protein sequence ID" value="MBD3688919.1"/>
    <property type="molecule type" value="Genomic_DNA"/>
</dbReference>
<dbReference type="SMART" id="SM00387">
    <property type="entry name" value="HATPase_c"/>
    <property type="match status" value="1"/>
</dbReference>
<evidence type="ECO:0000256" key="2">
    <source>
        <dbReference type="ARBA" id="ARBA00012438"/>
    </source>
</evidence>
<dbReference type="GO" id="GO:0005524">
    <property type="term" value="F:ATP binding"/>
    <property type="evidence" value="ECO:0007669"/>
    <property type="project" value="UniProtKB-KW"/>
</dbReference>
<evidence type="ECO:0000313" key="10">
    <source>
        <dbReference type="Proteomes" id="UP000627538"/>
    </source>
</evidence>
<keyword evidence="10" id="KW-1185">Reference proteome</keyword>
<protein>
    <recommendedName>
        <fullName evidence="2">histidine kinase</fullName>
        <ecNumber evidence="2">2.7.13.3</ecNumber>
    </recommendedName>
</protein>
<dbReference type="PANTHER" id="PTHR41523">
    <property type="entry name" value="TWO-COMPONENT SYSTEM SENSOR PROTEIN"/>
    <property type="match status" value="1"/>
</dbReference>
<dbReference type="EC" id="2.7.13.3" evidence="2"/>
<sequence>MRILPRVQTNSCDWDPTTSPHPDRIEAVSSLNDLVTSIGADLTREDINRLHVLISDWQVLADFALADAVLWIPSPDGRFLAVAQCRPATGATIHLDDVVGLYSSPMRSAQLSQAMSEGQPHYAPDMRWAGSYSVSEIHVPVRVDDRIVAVVSLETSSQSLRRNAESLGWFDDVTRALSHMLAAGRYPYESAPTSSNHGIPRVSDGALFLDNDGVVHHVTPNARSCFRRLGVSKSLEGRVLAEAITELLDGVSHVDETLAVVVMGRAAWVSEVESPSGTVSLRALPLVVDGHRAGAALLCRDVSEMRRRERELLSKDATIREIHHRVKNNLQTVSSLLRMQARRSDNPEVKQALGEAERRVATISQVHQELSQNIDETVNFDSMMERLIRMAASAATPDQHIRTAISGTFGRVDADAASALAVVLAELVTNAVEHGFEGRESGTVTVQSARSNGHAEISVIDDGAGIPEGAARSGLGTQIVHTLVGSELHGTIEWANRPEGGTEVRIAARLQQHS</sequence>
<organism evidence="9 10">
    <name type="scientific">Nanchangia anserum</name>
    <dbReference type="NCBI Taxonomy" id="2692125"/>
    <lineage>
        <taxon>Bacteria</taxon>
        <taxon>Bacillati</taxon>
        <taxon>Actinomycetota</taxon>
        <taxon>Actinomycetes</taxon>
        <taxon>Actinomycetales</taxon>
        <taxon>Actinomycetaceae</taxon>
        <taxon>Nanchangia</taxon>
    </lineage>
</organism>
<evidence type="ECO:0000256" key="4">
    <source>
        <dbReference type="ARBA" id="ARBA00022679"/>
    </source>
</evidence>
<dbReference type="AlphaFoldDB" id="A0A8I0G862"/>
<dbReference type="Pfam" id="PF07568">
    <property type="entry name" value="HisKA_2"/>
    <property type="match status" value="1"/>
</dbReference>
<dbReference type="Pfam" id="PF02518">
    <property type="entry name" value="HATPase_c"/>
    <property type="match status" value="1"/>
</dbReference>
<dbReference type="PANTHER" id="PTHR41523:SF8">
    <property type="entry name" value="ETHYLENE RESPONSE SENSOR PROTEIN"/>
    <property type="match status" value="1"/>
</dbReference>
<dbReference type="Proteomes" id="UP000627538">
    <property type="component" value="Unassembled WGS sequence"/>
</dbReference>
<proteinExistence type="predicted"/>
<feature type="domain" description="Histidine kinase" evidence="8">
    <location>
        <begin position="321"/>
        <end position="512"/>
    </location>
</feature>
<evidence type="ECO:0000256" key="1">
    <source>
        <dbReference type="ARBA" id="ARBA00000085"/>
    </source>
</evidence>
<keyword evidence="3" id="KW-0597">Phosphoprotein</keyword>
<keyword evidence="4" id="KW-0808">Transferase</keyword>
<evidence type="ECO:0000256" key="7">
    <source>
        <dbReference type="ARBA" id="ARBA00022840"/>
    </source>
</evidence>
<dbReference type="InterPro" id="IPR022066">
    <property type="entry name" value="PdtaS_GAF"/>
</dbReference>
<name>A0A8I0G862_9ACTO</name>
<dbReference type="PROSITE" id="PS50109">
    <property type="entry name" value="HIS_KIN"/>
    <property type="match status" value="1"/>
</dbReference>
<keyword evidence="6 9" id="KW-0418">Kinase</keyword>
<comment type="catalytic activity">
    <reaction evidence="1">
        <text>ATP + protein L-histidine = ADP + protein N-phospho-L-histidine.</text>
        <dbReference type="EC" id="2.7.13.3"/>
    </reaction>
</comment>
<dbReference type="InterPro" id="IPR005467">
    <property type="entry name" value="His_kinase_dom"/>
</dbReference>
<dbReference type="InterPro" id="IPR038424">
    <property type="entry name" value="H_kinase_PdtaS_GAF_sf"/>
</dbReference>
<dbReference type="GO" id="GO:0004673">
    <property type="term" value="F:protein histidine kinase activity"/>
    <property type="evidence" value="ECO:0007669"/>
    <property type="project" value="UniProtKB-EC"/>
</dbReference>
<dbReference type="InterPro" id="IPR003594">
    <property type="entry name" value="HATPase_dom"/>
</dbReference>
<dbReference type="Gene3D" id="3.30.450.20">
    <property type="entry name" value="PAS domain"/>
    <property type="match status" value="1"/>
</dbReference>
<evidence type="ECO:0000256" key="5">
    <source>
        <dbReference type="ARBA" id="ARBA00022741"/>
    </source>
</evidence>
<evidence type="ECO:0000259" key="8">
    <source>
        <dbReference type="PROSITE" id="PS50109"/>
    </source>
</evidence>
<accession>A0A8I0G862</accession>
<dbReference type="InterPro" id="IPR011495">
    <property type="entry name" value="Sig_transdc_His_kin_sub2_dim/P"/>
</dbReference>
<dbReference type="SUPFAM" id="SSF55874">
    <property type="entry name" value="ATPase domain of HSP90 chaperone/DNA topoisomerase II/histidine kinase"/>
    <property type="match status" value="1"/>
</dbReference>
<keyword evidence="5" id="KW-0547">Nucleotide-binding</keyword>
<reference evidence="9 10" key="1">
    <citation type="submission" date="2020-08" db="EMBL/GenBank/DDBJ databases">
        <title>Winkia gen. nov., sp. nov., isolated from faeces of the Anser albifrons in China.</title>
        <authorList>
            <person name="Liu Q."/>
        </authorList>
    </citation>
    <scope>NUCLEOTIDE SEQUENCE [LARGE SCALE GENOMIC DNA]</scope>
    <source>
        <strain evidence="9 10">C62</strain>
    </source>
</reference>
<keyword evidence="7" id="KW-0067">ATP-binding</keyword>
<gene>
    <name evidence="9" type="ORF">H8R10_01530</name>
</gene>
<dbReference type="Gene3D" id="3.30.450.280">
    <property type="entry name" value="GAF domain"/>
    <property type="match status" value="1"/>
</dbReference>
<dbReference type="InterPro" id="IPR036890">
    <property type="entry name" value="HATPase_C_sf"/>
</dbReference>
<evidence type="ECO:0000256" key="3">
    <source>
        <dbReference type="ARBA" id="ARBA00022553"/>
    </source>
</evidence>